<reference evidence="1" key="1">
    <citation type="submission" date="2019-08" db="EMBL/GenBank/DDBJ databases">
        <title>The genome of the North American firefly Photinus pyralis.</title>
        <authorList>
            <consortium name="Photinus pyralis genome working group"/>
            <person name="Fallon T.R."/>
            <person name="Sander Lower S.E."/>
            <person name="Weng J.-K."/>
        </authorList>
    </citation>
    <scope>NUCLEOTIDE SEQUENCE</scope>
    <source>
        <strain evidence="1">TRF0915ILg1</strain>
        <tissue evidence="1">Whole body</tissue>
    </source>
</reference>
<feature type="non-terminal residue" evidence="1">
    <location>
        <position position="52"/>
    </location>
</feature>
<evidence type="ECO:0000313" key="2">
    <source>
        <dbReference type="Proteomes" id="UP000801492"/>
    </source>
</evidence>
<organism evidence="1 2">
    <name type="scientific">Ignelater luminosus</name>
    <name type="common">Cucubano</name>
    <name type="synonym">Pyrophorus luminosus</name>
    <dbReference type="NCBI Taxonomy" id="2038154"/>
    <lineage>
        <taxon>Eukaryota</taxon>
        <taxon>Metazoa</taxon>
        <taxon>Ecdysozoa</taxon>
        <taxon>Arthropoda</taxon>
        <taxon>Hexapoda</taxon>
        <taxon>Insecta</taxon>
        <taxon>Pterygota</taxon>
        <taxon>Neoptera</taxon>
        <taxon>Endopterygota</taxon>
        <taxon>Coleoptera</taxon>
        <taxon>Polyphaga</taxon>
        <taxon>Elateriformia</taxon>
        <taxon>Elateroidea</taxon>
        <taxon>Elateridae</taxon>
        <taxon>Agrypninae</taxon>
        <taxon>Pyrophorini</taxon>
        <taxon>Ignelater</taxon>
    </lineage>
</organism>
<keyword evidence="2" id="KW-1185">Reference proteome</keyword>
<name>A0A8K0D576_IGNLU</name>
<protein>
    <submittedName>
        <fullName evidence="1">Uncharacterized protein</fullName>
    </submittedName>
</protein>
<sequence>VEVQAYKFMSNEYRFFPITVSVNACVEYNRNIVGYKELLVKTSNIDPCNFHK</sequence>
<accession>A0A8K0D576</accession>
<dbReference type="AlphaFoldDB" id="A0A8K0D576"/>
<dbReference type="EMBL" id="VTPC01006556">
    <property type="protein sequence ID" value="KAF2894835.1"/>
    <property type="molecule type" value="Genomic_DNA"/>
</dbReference>
<comment type="caution">
    <text evidence="1">The sequence shown here is derived from an EMBL/GenBank/DDBJ whole genome shotgun (WGS) entry which is preliminary data.</text>
</comment>
<proteinExistence type="predicted"/>
<gene>
    <name evidence="1" type="ORF">ILUMI_11339</name>
</gene>
<feature type="non-terminal residue" evidence="1">
    <location>
        <position position="1"/>
    </location>
</feature>
<dbReference type="OrthoDB" id="7116894at2759"/>
<evidence type="ECO:0000313" key="1">
    <source>
        <dbReference type="EMBL" id="KAF2894835.1"/>
    </source>
</evidence>
<dbReference type="Proteomes" id="UP000801492">
    <property type="component" value="Unassembled WGS sequence"/>
</dbReference>